<keyword evidence="1" id="KW-0560">Oxidoreductase</keyword>
<keyword evidence="4" id="KW-1185">Reference proteome</keyword>
<dbReference type="STRING" id="1121301.SAMN02745912_00948"/>
<feature type="domain" description="Pyridoxamine 5'-phosphate oxidase N-terminal" evidence="2">
    <location>
        <begin position="4"/>
        <end position="135"/>
    </location>
</feature>
<dbReference type="InterPro" id="IPR011576">
    <property type="entry name" value="Pyridox_Oxase_N"/>
</dbReference>
<evidence type="ECO:0000259" key="2">
    <source>
        <dbReference type="Pfam" id="PF01243"/>
    </source>
</evidence>
<dbReference type="Pfam" id="PF01243">
    <property type="entry name" value="PNPOx_N"/>
    <property type="match status" value="1"/>
</dbReference>
<accession>A0A1M6LWF8</accession>
<dbReference type="AlphaFoldDB" id="A0A1M6LWF8"/>
<sequence>MNAKDKIREVINNHKLMCICTVDENGMPKGRSVDYATGEDESILYFITNKETDKINEIKNNSNVFIVIDHDCDSMEELQQLRYIKATAKAYICESPEEVQKAFGYVMQKFPYLKDLPGEPSDFVGIKVELEKVTLTDNTVHFGYMEDVLYR</sequence>
<reference evidence="4" key="1">
    <citation type="submission" date="2016-11" db="EMBL/GenBank/DDBJ databases">
        <authorList>
            <person name="Varghese N."/>
            <person name="Submissions S."/>
        </authorList>
    </citation>
    <scope>NUCLEOTIDE SEQUENCE [LARGE SCALE GENOMIC DNA]</scope>
    <source>
        <strain evidence="4">DSM 15212 / CIP 107654 / DViRD3</strain>
    </source>
</reference>
<dbReference type="GO" id="GO:0016627">
    <property type="term" value="F:oxidoreductase activity, acting on the CH-CH group of donors"/>
    <property type="evidence" value="ECO:0007669"/>
    <property type="project" value="TreeGrafter"/>
</dbReference>
<dbReference type="InterPro" id="IPR012349">
    <property type="entry name" value="Split_barrel_FMN-bd"/>
</dbReference>
<protein>
    <submittedName>
        <fullName evidence="3">General stress protein 26</fullName>
    </submittedName>
</protein>
<dbReference type="RefSeq" id="WP_073147502.1">
    <property type="nucleotide sequence ID" value="NZ_FRAG01000008.1"/>
</dbReference>
<name>A0A1M6LWF8_PARC5</name>
<evidence type="ECO:0000313" key="3">
    <source>
        <dbReference type="EMBL" id="SHJ75564.1"/>
    </source>
</evidence>
<dbReference type="Proteomes" id="UP000184465">
    <property type="component" value="Unassembled WGS sequence"/>
</dbReference>
<dbReference type="PANTHER" id="PTHR35176:SF6">
    <property type="entry name" value="HEME OXYGENASE HI_0854-RELATED"/>
    <property type="match status" value="1"/>
</dbReference>
<dbReference type="InterPro" id="IPR052019">
    <property type="entry name" value="F420H2_bilvrd_red/Heme_oxyg"/>
</dbReference>
<gene>
    <name evidence="3" type="ORF">SAMN02745912_00948</name>
</gene>
<dbReference type="SUPFAM" id="SSF50475">
    <property type="entry name" value="FMN-binding split barrel"/>
    <property type="match status" value="1"/>
</dbReference>
<dbReference type="OrthoDB" id="5431160at2"/>
<dbReference type="GO" id="GO:0005829">
    <property type="term" value="C:cytosol"/>
    <property type="evidence" value="ECO:0007669"/>
    <property type="project" value="TreeGrafter"/>
</dbReference>
<evidence type="ECO:0000256" key="1">
    <source>
        <dbReference type="ARBA" id="ARBA00023002"/>
    </source>
</evidence>
<dbReference type="Gene3D" id="2.30.110.10">
    <property type="entry name" value="Electron Transport, Fmn-binding Protein, Chain A"/>
    <property type="match status" value="1"/>
</dbReference>
<proteinExistence type="predicted"/>
<evidence type="ECO:0000313" key="4">
    <source>
        <dbReference type="Proteomes" id="UP000184465"/>
    </source>
</evidence>
<dbReference type="GO" id="GO:0070967">
    <property type="term" value="F:coenzyme F420 binding"/>
    <property type="evidence" value="ECO:0007669"/>
    <property type="project" value="TreeGrafter"/>
</dbReference>
<dbReference type="EMBL" id="FRAG01000008">
    <property type="protein sequence ID" value="SHJ75564.1"/>
    <property type="molecule type" value="Genomic_DNA"/>
</dbReference>
<organism evidence="3 4">
    <name type="scientific">Paramaledivibacter caminithermalis (strain DSM 15212 / CIP 107654 / DViRD3)</name>
    <name type="common">Clostridium caminithermale</name>
    <dbReference type="NCBI Taxonomy" id="1121301"/>
    <lineage>
        <taxon>Bacteria</taxon>
        <taxon>Bacillati</taxon>
        <taxon>Bacillota</taxon>
        <taxon>Clostridia</taxon>
        <taxon>Peptostreptococcales</taxon>
        <taxon>Caminicellaceae</taxon>
        <taxon>Paramaledivibacter</taxon>
    </lineage>
</organism>
<dbReference type="PANTHER" id="PTHR35176">
    <property type="entry name" value="HEME OXYGENASE HI_0854-RELATED"/>
    <property type="match status" value="1"/>
</dbReference>